<dbReference type="SUPFAM" id="SSF56529">
    <property type="entry name" value="FAH"/>
    <property type="match status" value="1"/>
</dbReference>
<dbReference type="Pfam" id="PF01557">
    <property type="entry name" value="FAA_hydrolase"/>
    <property type="match status" value="1"/>
</dbReference>
<keyword evidence="4" id="KW-0378">Hydrolase</keyword>
<evidence type="ECO:0000256" key="1">
    <source>
        <dbReference type="ARBA" id="ARBA00010211"/>
    </source>
</evidence>
<organism evidence="4 5">
    <name type="scientific">Stylonychia lemnae</name>
    <name type="common">Ciliate</name>
    <dbReference type="NCBI Taxonomy" id="5949"/>
    <lineage>
        <taxon>Eukaryota</taxon>
        <taxon>Sar</taxon>
        <taxon>Alveolata</taxon>
        <taxon>Ciliophora</taxon>
        <taxon>Intramacronucleata</taxon>
        <taxon>Spirotrichea</taxon>
        <taxon>Stichotrichia</taxon>
        <taxon>Sporadotrichida</taxon>
        <taxon>Oxytrichidae</taxon>
        <taxon>Stylonychinae</taxon>
        <taxon>Stylonychia</taxon>
    </lineage>
</organism>
<protein>
    <submittedName>
        <fullName evidence="4">Fumarylacetoacetate hydrolase family protein</fullName>
    </submittedName>
</protein>
<evidence type="ECO:0000256" key="2">
    <source>
        <dbReference type="ARBA" id="ARBA00022723"/>
    </source>
</evidence>
<dbReference type="GO" id="GO:0046872">
    <property type="term" value="F:metal ion binding"/>
    <property type="evidence" value="ECO:0007669"/>
    <property type="project" value="UniProtKB-KW"/>
</dbReference>
<comment type="similarity">
    <text evidence="1">Belongs to the FAH family.</text>
</comment>
<dbReference type="Proteomes" id="UP000039865">
    <property type="component" value="Unassembled WGS sequence"/>
</dbReference>
<evidence type="ECO:0000313" key="4">
    <source>
        <dbReference type="EMBL" id="CDW87131.1"/>
    </source>
</evidence>
<dbReference type="OMA" id="IWNIREL"/>
<proteinExistence type="inferred from homology"/>
<dbReference type="Gene3D" id="3.90.850.10">
    <property type="entry name" value="Fumarylacetoacetase-like, C-terminal domain"/>
    <property type="match status" value="1"/>
</dbReference>
<name>A0A078AYC1_STYLE</name>
<reference evidence="4 5" key="1">
    <citation type="submission" date="2014-06" db="EMBL/GenBank/DDBJ databases">
        <authorList>
            <person name="Swart Estienne"/>
        </authorList>
    </citation>
    <scope>NUCLEOTIDE SEQUENCE [LARGE SCALE GENOMIC DNA]</scope>
    <source>
        <strain evidence="4 5">130c</strain>
    </source>
</reference>
<dbReference type="GO" id="GO:0018773">
    <property type="term" value="F:acetylpyruvate hydrolase activity"/>
    <property type="evidence" value="ECO:0007669"/>
    <property type="project" value="TreeGrafter"/>
</dbReference>
<dbReference type="OrthoDB" id="430630at2759"/>
<dbReference type="AlphaFoldDB" id="A0A078AYC1"/>
<keyword evidence="5" id="KW-1185">Reference proteome</keyword>
<gene>
    <name evidence="4" type="primary">Contig18652.g19815</name>
    <name evidence="4" type="ORF">STYLEM_16233</name>
</gene>
<evidence type="ECO:0000313" key="5">
    <source>
        <dbReference type="Proteomes" id="UP000039865"/>
    </source>
</evidence>
<dbReference type="InterPro" id="IPR011234">
    <property type="entry name" value="Fumarylacetoacetase-like_C"/>
</dbReference>
<sequence>MSAQLVERLYKSLYSSTHNKIICAGRNFFHSASVESGRHKGINNELVIFDKTFNSIMRSGEVLYLQRENKIHHGVELGFMIGMTGKNIKPEEYDKYIEGYFIGIDFTDKDLHTTARKNGSPWTMAKAQDGFLAVSGFVAKHKIRNPHDLEIQLKINKQHTQRENTRQMITQIPELISHISQYVTLREGDLIMTGTPSGGGEASAGDFIEVSLRQQNKDLANLFMKIDKIHQ</sequence>
<dbReference type="InterPro" id="IPR036663">
    <property type="entry name" value="Fumarylacetoacetase_C_sf"/>
</dbReference>
<dbReference type="PANTHER" id="PTHR11820:SF7">
    <property type="entry name" value="ACYLPYRUVASE FAHD1, MITOCHONDRIAL"/>
    <property type="match status" value="1"/>
</dbReference>
<dbReference type="PANTHER" id="PTHR11820">
    <property type="entry name" value="ACYLPYRUVASE"/>
    <property type="match status" value="1"/>
</dbReference>
<dbReference type="EMBL" id="CCKQ01015309">
    <property type="protein sequence ID" value="CDW87131.1"/>
    <property type="molecule type" value="Genomic_DNA"/>
</dbReference>
<keyword evidence="2" id="KW-0479">Metal-binding</keyword>
<dbReference type="GO" id="GO:0005739">
    <property type="term" value="C:mitochondrion"/>
    <property type="evidence" value="ECO:0007669"/>
    <property type="project" value="TreeGrafter"/>
</dbReference>
<feature type="domain" description="Fumarylacetoacetase-like C-terminal" evidence="3">
    <location>
        <begin position="20"/>
        <end position="214"/>
    </location>
</feature>
<accession>A0A078AYC1</accession>
<evidence type="ECO:0000259" key="3">
    <source>
        <dbReference type="Pfam" id="PF01557"/>
    </source>
</evidence>
<dbReference type="InParanoid" id="A0A078AYC1"/>